<keyword evidence="3" id="KW-1185">Reference proteome</keyword>
<protein>
    <submittedName>
        <fullName evidence="2">Uncharacterized protein</fullName>
    </submittedName>
</protein>
<comment type="caution">
    <text evidence="2">The sequence shown here is derived from an EMBL/GenBank/DDBJ whole genome shotgun (WGS) entry which is preliminary data.</text>
</comment>
<sequence length="88" mass="9713">MKNQGEGIRGEIGVIEKKLEEKRRNGGIIGGIGGRLIEGGKQRGGIGEGGGGIEVIEEEIEKLKEKLEEKLEMKLNEELEELKEKELE</sequence>
<proteinExistence type="predicted"/>
<name>A0A835S3B9_VANPL</name>
<keyword evidence="1" id="KW-0175">Coiled coil</keyword>
<evidence type="ECO:0000313" key="3">
    <source>
        <dbReference type="Proteomes" id="UP000636800"/>
    </source>
</evidence>
<dbReference type="OrthoDB" id="24893at2759"/>
<dbReference type="Proteomes" id="UP000636800">
    <property type="component" value="Chromosome 1"/>
</dbReference>
<gene>
    <name evidence="2" type="ORF">HPP92_001428</name>
</gene>
<dbReference type="AlphaFoldDB" id="A0A835S3B9"/>
<reference evidence="2 3" key="1">
    <citation type="journal article" date="2020" name="Nat. Food">
        <title>A phased Vanilla planifolia genome enables genetic improvement of flavour and production.</title>
        <authorList>
            <person name="Hasing T."/>
            <person name="Tang H."/>
            <person name="Brym M."/>
            <person name="Khazi F."/>
            <person name="Huang T."/>
            <person name="Chambers A.H."/>
        </authorList>
    </citation>
    <scope>NUCLEOTIDE SEQUENCE [LARGE SCALE GENOMIC DNA]</scope>
    <source>
        <tissue evidence="2">Leaf</tissue>
    </source>
</reference>
<evidence type="ECO:0000256" key="1">
    <source>
        <dbReference type="SAM" id="Coils"/>
    </source>
</evidence>
<accession>A0A835S3B9</accession>
<evidence type="ECO:0000313" key="2">
    <source>
        <dbReference type="EMBL" id="KAG0496737.1"/>
    </source>
</evidence>
<dbReference type="EMBL" id="JADCNL010000001">
    <property type="protein sequence ID" value="KAG0496737.1"/>
    <property type="molecule type" value="Genomic_DNA"/>
</dbReference>
<feature type="coiled-coil region" evidence="1">
    <location>
        <begin position="53"/>
        <end position="88"/>
    </location>
</feature>
<organism evidence="2 3">
    <name type="scientific">Vanilla planifolia</name>
    <name type="common">Vanilla</name>
    <dbReference type="NCBI Taxonomy" id="51239"/>
    <lineage>
        <taxon>Eukaryota</taxon>
        <taxon>Viridiplantae</taxon>
        <taxon>Streptophyta</taxon>
        <taxon>Embryophyta</taxon>
        <taxon>Tracheophyta</taxon>
        <taxon>Spermatophyta</taxon>
        <taxon>Magnoliopsida</taxon>
        <taxon>Liliopsida</taxon>
        <taxon>Asparagales</taxon>
        <taxon>Orchidaceae</taxon>
        <taxon>Vanilloideae</taxon>
        <taxon>Vanilleae</taxon>
        <taxon>Vanilla</taxon>
    </lineage>
</organism>